<dbReference type="AlphaFoldDB" id="A0A6H1Z7S4"/>
<evidence type="ECO:0000313" key="2">
    <source>
        <dbReference type="EMBL" id="QJB00688.1"/>
    </source>
</evidence>
<dbReference type="EMBL" id="MT143888">
    <property type="protein sequence ID" value="QJA43511.1"/>
    <property type="molecule type" value="Genomic_DNA"/>
</dbReference>
<organism evidence="1">
    <name type="scientific">viral metagenome</name>
    <dbReference type="NCBI Taxonomy" id="1070528"/>
    <lineage>
        <taxon>unclassified sequences</taxon>
        <taxon>metagenomes</taxon>
        <taxon>organismal metagenomes</taxon>
    </lineage>
</organism>
<name>A0A6H1Z7S4_9ZZZZ</name>
<accession>A0A6H1Z7S4</accession>
<protein>
    <submittedName>
        <fullName evidence="1">Uncharacterized protein</fullName>
    </submittedName>
</protein>
<sequence length="165" mass="17589">MKRALVLSLICVVGLAFATFAGPTLGLGLGWYLDNAWVAPSIGLQYLGDSFGGLGFETDIHFAELLLETGDAFEFAMGGFWEILLLTYPVIPQVDVLFGVGTPFWIEADADEGALGAFDLGWLFGFSLESEASAGLKVLGYYNGDSLGAGFSVYVDVLGRPRGEE</sequence>
<proteinExistence type="predicted"/>
<reference evidence="1" key="1">
    <citation type="submission" date="2020-03" db="EMBL/GenBank/DDBJ databases">
        <title>The deep terrestrial virosphere.</title>
        <authorList>
            <person name="Holmfeldt K."/>
            <person name="Nilsson E."/>
            <person name="Simone D."/>
            <person name="Lopez-Fernandez M."/>
            <person name="Wu X."/>
            <person name="de Brujin I."/>
            <person name="Lundin D."/>
            <person name="Andersson A."/>
            <person name="Bertilsson S."/>
            <person name="Dopson M."/>
        </authorList>
    </citation>
    <scope>NUCLEOTIDE SEQUENCE</scope>
    <source>
        <strain evidence="2">MM171A00328</strain>
        <strain evidence="1">MM171B00216</strain>
    </source>
</reference>
<gene>
    <name evidence="2" type="ORF">MM171A00328_0053</name>
    <name evidence="1" type="ORF">MM171B00216_0011</name>
</gene>
<evidence type="ECO:0000313" key="1">
    <source>
        <dbReference type="EMBL" id="QJA43511.1"/>
    </source>
</evidence>
<dbReference type="EMBL" id="MT143698">
    <property type="protein sequence ID" value="QJB00688.1"/>
    <property type="molecule type" value="Genomic_DNA"/>
</dbReference>